<dbReference type="AlphaFoldDB" id="A0A9Q0HCL5"/>
<organism evidence="1 2">
    <name type="scientific">Protea cynaroides</name>
    <dbReference type="NCBI Taxonomy" id="273540"/>
    <lineage>
        <taxon>Eukaryota</taxon>
        <taxon>Viridiplantae</taxon>
        <taxon>Streptophyta</taxon>
        <taxon>Embryophyta</taxon>
        <taxon>Tracheophyta</taxon>
        <taxon>Spermatophyta</taxon>
        <taxon>Magnoliopsida</taxon>
        <taxon>Proteales</taxon>
        <taxon>Proteaceae</taxon>
        <taxon>Protea</taxon>
    </lineage>
</organism>
<dbReference type="EMBL" id="JAMYWD010000008">
    <property type="protein sequence ID" value="KAJ4963952.1"/>
    <property type="molecule type" value="Genomic_DNA"/>
</dbReference>
<name>A0A9Q0HCL5_9MAGN</name>
<evidence type="ECO:0000313" key="1">
    <source>
        <dbReference type="EMBL" id="KAJ4963952.1"/>
    </source>
</evidence>
<evidence type="ECO:0000313" key="2">
    <source>
        <dbReference type="Proteomes" id="UP001141806"/>
    </source>
</evidence>
<proteinExistence type="predicted"/>
<comment type="caution">
    <text evidence="1">The sequence shown here is derived from an EMBL/GenBank/DDBJ whole genome shotgun (WGS) entry which is preliminary data.</text>
</comment>
<accession>A0A9Q0HCL5</accession>
<sequence length="186" mass="20232">MELTTCSLGLAEYAVGEATTAFITYKIWKKIMTSTPNKPHIKCIDPGFVLAKEPPLSSIPLANANSALENFDPPEVVNNPPLLPTPVGQILHRSQNGALQAGSSPSRCKLGLFNAYSAFALLHEDQTDDQNEDQVPTTEPVRSQLSSAVHWFSPAPEAPYLGQPTLPPCTAMEKIWLFLLHPLSVD</sequence>
<reference evidence="1" key="1">
    <citation type="journal article" date="2023" name="Plant J.">
        <title>The genome of the king protea, Protea cynaroides.</title>
        <authorList>
            <person name="Chang J."/>
            <person name="Duong T.A."/>
            <person name="Schoeman C."/>
            <person name="Ma X."/>
            <person name="Roodt D."/>
            <person name="Barker N."/>
            <person name="Li Z."/>
            <person name="Van de Peer Y."/>
            <person name="Mizrachi E."/>
        </authorList>
    </citation>
    <scope>NUCLEOTIDE SEQUENCE</scope>
    <source>
        <tissue evidence="1">Young leaves</tissue>
    </source>
</reference>
<dbReference type="Proteomes" id="UP001141806">
    <property type="component" value="Unassembled WGS sequence"/>
</dbReference>
<keyword evidence="2" id="KW-1185">Reference proteome</keyword>
<protein>
    <submittedName>
        <fullName evidence="1">Uncharacterized protein</fullName>
    </submittedName>
</protein>
<gene>
    <name evidence="1" type="ORF">NE237_023891</name>
</gene>